<proteinExistence type="inferred from homology"/>
<gene>
    <name evidence="3" type="ORF">FB458_0373</name>
</gene>
<evidence type="ECO:0000256" key="1">
    <source>
        <dbReference type="ARBA" id="ARBA00005582"/>
    </source>
</evidence>
<sequence>MTDDGAPPGTPYGVLHADAVRVLTAWEPPAAARGPQELLRRDFLDHLARHPDGVAKAGPPAHLTASCVVLDADLAHVLLTHHRKARQWYQLGGHVEPLDRSLRAAAEREAREEGGIEGLRVTLAPVQLDRHRLVGAFGRCAEHLDVRYAAVAPAGARPVVSAESHDVRWWPVDDLPPGTAAELRAPVDLARAALAADPARGR</sequence>
<protein>
    <submittedName>
        <fullName evidence="3">8-oxo-dGTP pyrophosphatase MutT (NUDIX family)</fullName>
    </submittedName>
</protein>
<evidence type="ECO:0000313" key="3">
    <source>
        <dbReference type="EMBL" id="TQJ07313.1"/>
    </source>
</evidence>
<dbReference type="Proteomes" id="UP000317893">
    <property type="component" value="Unassembled WGS sequence"/>
</dbReference>
<feature type="domain" description="Nudix hydrolase" evidence="2">
    <location>
        <begin position="60"/>
        <end position="192"/>
    </location>
</feature>
<reference evidence="3 4" key="1">
    <citation type="submission" date="2019-06" db="EMBL/GenBank/DDBJ databases">
        <title>Sequencing the genomes of 1000 actinobacteria strains.</title>
        <authorList>
            <person name="Klenk H.-P."/>
        </authorList>
    </citation>
    <scope>NUCLEOTIDE SEQUENCE [LARGE SCALE GENOMIC DNA]</scope>
    <source>
        <strain evidence="3 4">DSM 18607</strain>
    </source>
</reference>
<evidence type="ECO:0000259" key="2">
    <source>
        <dbReference type="PROSITE" id="PS51462"/>
    </source>
</evidence>
<dbReference type="AlphaFoldDB" id="A0A542DW50"/>
<accession>A0A542DW50</accession>
<dbReference type="Gene3D" id="3.90.79.10">
    <property type="entry name" value="Nucleoside Triphosphate Pyrophosphohydrolase"/>
    <property type="match status" value="1"/>
</dbReference>
<dbReference type="PROSITE" id="PS51462">
    <property type="entry name" value="NUDIX"/>
    <property type="match status" value="1"/>
</dbReference>
<comment type="similarity">
    <text evidence="1">Belongs to the Nudix hydrolase family.</text>
</comment>
<dbReference type="InterPro" id="IPR000086">
    <property type="entry name" value="NUDIX_hydrolase_dom"/>
</dbReference>
<dbReference type="RefSeq" id="WP_246061020.1">
    <property type="nucleotide sequence ID" value="NZ_BAAAPR010000006.1"/>
</dbReference>
<dbReference type="Pfam" id="PF00293">
    <property type="entry name" value="NUDIX"/>
    <property type="match status" value="1"/>
</dbReference>
<keyword evidence="4" id="KW-1185">Reference proteome</keyword>
<dbReference type="SUPFAM" id="SSF55811">
    <property type="entry name" value="Nudix"/>
    <property type="match status" value="1"/>
</dbReference>
<comment type="caution">
    <text evidence="3">The sequence shown here is derived from an EMBL/GenBank/DDBJ whole genome shotgun (WGS) entry which is preliminary data.</text>
</comment>
<name>A0A542DW50_9MICO</name>
<dbReference type="PANTHER" id="PTHR43736">
    <property type="entry name" value="ADP-RIBOSE PYROPHOSPHATASE"/>
    <property type="match status" value="1"/>
</dbReference>
<evidence type="ECO:0000313" key="4">
    <source>
        <dbReference type="Proteomes" id="UP000317893"/>
    </source>
</evidence>
<dbReference type="PANTHER" id="PTHR43736:SF1">
    <property type="entry name" value="DIHYDRONEOPTERIN TRIPHOSPHATE DIPHOSPHATASE"/>
    <property type="match status" value="1"/>
</dbReference>
<organism evidence="3 4">
    <name type="scientific">Lapillicoccus jejuensis</name>
    <dbReference type="NCBI Taxonomy" id="402171"/>
    <lineage>
        <taxon>Bacteria</taxon>
        <taxon>Bacillati</taxon>
        <taxon>Actinomycetota</taxon>
        <taxon>Actinomycetes</taxon>
        <taxon>Micrococcales</taxon>
        <taxon>Intrasporangiaceae</taxon>
        <taxon>Lapillicoccus</taxon>
    </lineage>
</organism>
<dbReference type="EMBL" id="VFMN01000001">
    <property type="protein sequence ID" value="TQJ07313.1"/>
    <property type="molecule type" value="Genomic_DNA"/>
</dbReference>
<dbReference type="InterPro" id="IPR015797">
    <property type="entry name" value="NUDIX_hydrolase-like_dom_sf"/>
</dbReference>
<dbReference type="CDD" id="cd03674">
    <property type="entry name" value="NUDIX_Hydrolase"/>
    <property type="match status" value="1"/>
</dbReference>